<keyword evidence="7" id="KW-0732">Signal</keyword>
<evidence type="ECO:0000313" key="8">
    <source>
        <dbReference type="EMBL" id="RCI02223.1"/>
    </source>
</evidence>
<keyword evidence="4" id="KW-0812">Transmembrane</keyword>
<dbReference type="Pfam" id="PF03169">
    <property type="entry name" value="OPT"/>
    <property type="match status" value="1"/>
</dbReference>
<comment type="caution">
    <text evidence="8">The sequence shown here is derived from an EMBL/GenBank/DDBJ whole genome shotgun (WGS) entry which is preliminary data.</text>
</comment>
<comment type="subcellular location">
    <subcellularLocation>
        <location evidence="1">Membrane</location>
        <topology evidence="1">Multi-pass membrane protein</topology>
    </subcellularLocation>
</comment>
<dbReference type="STRING" id="4846.A0A367KJ19"/>
<organism evidence="8 9">
    <name type="scientific">Rhizopus stolonifer</name>
    <name type="common">Rhizopus nigricans</name>
    <dbReference type="NCBI Taxonomy" id="4846"/>
    <lineage>
        <taxon>Eukaryota</taxon>
        <taxon>Fungi</taxon>
        <taxon>Fungi incertae sedis</taxon>
        <taxon>Mucoromycota</taxon>
        <taxon>Mucoromycotina</taxon>
        <taxon>Mucoromycetes</taxon>
        <taxon>Mucorales</taxon>
        <taxon>Mucorineae</taxon>
        <taxon>Rhizopodaceae</taxon>
        <taxon>Rhizopus</taxon>
    </lineage>
</organism>
<evidence type="ECO:0000256" key="5">
    <source>
        <dbReference type="ARBA" id="ARBA00022989"/>
    </source>
</evidence>
<reference evidence="8 9" key="1">
    <citation type="journal article" date="2018" name="G3 (Bethesda)">
        <title>Phylogenetic and Phylogenomic Definition of Rhizopus Species.</title>
        <authorList>
            <person name="Gryganskyi A.P."/>
            <person name="Golan J."/>
            <person name="Dolatabadi S."/>
            <person name="Mondo S."/>
            <person name="Robb S."/>
            <person name="Idnurm A."/>
            <person name="Muszewska A."/>
            <person name="Steczkiewicz K."/>
            <person name="Masonjones S."/>
            <person name="Liao H.L."/>
            <person name="Gajdeczka M.T."/>
            <person name="Anike F."/>
            <person name="Vuek A."/>
            <person name="Anishchenko I.M."/>
            <person name="Voigt K."/>
            <person name="de Hoog G.S."/>
            <person name="Smith M.E."/>
            <person name="Heitman J."/>
            <person name="Vilgalys R."/>
            <person name="Stajich J.E."/>
        </authorList>
    </citation>
    <scope>NUCLEOTIDE SEQUENCE [LARGE SCALE GENOMIC DNA]</scope>
    <source>
        <strain evidence="8 9">LSU 92-RS-03</strain>
    </source>
</reference>
<feature type="signal peptide" evidence="7">
    <location>
        <begin position="1"/>
        <end position="21"/>
    </location>
</feature>
<dbReference type="InterPro" id="IPR004813">
    <property type="entry name" value="OPT"/>
</dbReference>
<evidence type="ECO:0000256" key="6">
    <source>
        <dbReference type="ARBA" id="ARBA00023136"/>
    </source>
</evidence>
<dbReference type="GO" id="GO:0035673">
    <property type="term" value="F:oligopeptide transmembrane transporter activity"/>
    <property type="evidence" value="ECO:0007669"/>
    <property type="project" value="InterPro"/>
</dbReference>
<feature type="chain" id="PRO_5017075539" evidence="7">
    <location>
        <begin position="22"/>
        <end position="70"/>
    </location>
</feature>
<accession>A0A367KJ19</accession>
<gene>
    <name evidence="8" type="ORF">CU098_012473</name>
</gene>
<keyword evidence="9" id="KW-1185">Reference proteome</keyword>
<keyword evidence="6" id="KW-0472">Membrane</keyword>
<evidence type="ECO:0000256" key="4">
    <source>
        <dbReference type="ARBA" id="ARBA00022692"/>
    </source>
</evidence>
<dbReference type="AlphaFoldDB" id="A0A367KJ19"/>
<name>A0A367KJ19_RHIST</name>
<evidence type="ECO:0000256" key="7">
    <source>
        <dbReference type="SAM" id="SignalP"/>
    </source>
</evidence>
<evidence type="ECO:0000256" key="3">
    <source>
        <dbReference type="ARBA" id="ARBA00022448"/>
    </source>
</evidence>
<evidence type="ECO:0000256" key="1">
    <source>
        <dbReference type="ARBA" id="ARBA00004141"/>
    </source>
</evidence>
<feature type="non-terminal residue" evidence="8">
    <location>
        <position position="1"/>
    </location>
</feature>
<keyword evidence="5" id="KW-1133">Transmembrane helix</keyword>
<evidence type="ECO:0000313" key="9">
    <source>
        <dbReference type="Proteomes" id="UP000253551"/>
    </source>
</evidence>
<dbReference type="EMBL" id="PJQM01001483">
    <property type="protein sequence ID" value="RCI02223.1"/>
    <property type="molecule type" value="Genomic_DNA"/>
</dbReference>
<proteinExistence type="inferred from homology"/>
<dbReference type="Proteomes" id="UP000253551">
    <property type="component" value="Unassembled WGS sequence"/>
</dbReference>
<evidence type="ECO:0000256" key="2">
    <source>
        <dbReference type="ARBA" id="ARBA00008807"/>
    </source>
</evidence>
<sequence length="70" mass="8102">FVWLFGILFSVLTWIKETGYGYVPQGIAFAIGMYNPPSFTLARVIGGWLVYGWDRYCDQPDAAWFGPYRR</sequence>
<dbReference type="OrthoDB" id="627262at2759"/>
<protein>
    <submittedName>
        <fullName evidence="8">Uncharacterized protein</fullName>
    </submittedName>
</protein>
<keyword evidence="3" id="KW-0813">Transport</keyword>
<comment type="similarity">
    <text evidence="2">Belongs to the oligopeptide OPT transporter family.</text>
</comment>
<dbReference type="GO" id="GO:0016020">
    <property type="term" value="C:membrane"/>
    <property type="evidence" value="ECO:0007669"/>
    <property type="project" value="UniProtKB-SubCell"/>
</dbReference>